<keyword evidence="2" id="KW-1185">Reference proteome</keyword>
<evidence type="ECO:0000313" key="1">
    <source>
        <dbReference type="EMBL" id="OYQ36761.1"/>
    </source>
</evidence>
<evidence type="ECO:0000313" key="2">
    <source>
        <dbReference type="Proteomes" id="UP000216605"/>
    </source>
</evidence>
<organism evidence="1 2">
    <name type="scientific">Flavobacterium cyanobacteriorum</name>
    <dbReference type="NCBI Taxonomy" id="2022802"/>
    <lineage>
        <taxon>Bacteria</taxon>
        <taxon>Pseudomonadati</taxon>
        <taxon>Bacteroidota</taxon>
        <taxon>Flavobacteriia</taxon>
        <taxon>Flavobacteriales</taxon>
        <taxon>Flavobacteriaceae</taxon>
        <taxon>Flavobacterium</taxon>
    </lineage>
</organism>
<name>A0A255Z5Q1_9FLAO</name>
<proteinExistence type="predicted"/>
<protein>
    <submittedName>
        <fullName evidence="1">Uncharacterized protein</fullName>
    </submittedName>
</protein>
<comment type="caution">
    <text evidence="1">The sequence shown here is derived from an EMBL/GenBank/DDBJ whole genome shotgun (WGS) entry which is preliminary data.</text>
</comment>
<accession>A0A255Z5Q1</accession>
<dbReference type="Proteomes" id="UP000216605">
    <property type="component" value="Unassembled WGS sequence"/>
</dbReference>
<dbReference type="EMBL" id="NOXV01000266">
    <property type="protein sequence ID" value="OYQ36761.1"/>
    <property type="molecule type" value="Genomic_DNA"/>
</dbReference>
<dbReference type="OrthoDB" id="880445at2"/>
<sequence length="123" mass="13824">MNYNLSIILLIVAQTCFAQKFDVKKISKGNIVNLLESEFVGFEYQGVVYYVESDLKSLVAVEKQTNKIKWKTDVVTACGIPFEGKPEIRYLKLQKNSIHVVYGKHNEAVLDADDGSLFLCGSD</sequence>
<dbReference type="AlphaFoldDB" id="A0A255Z5Q1"/>
<reference evidence="1 2" key="1">
    <citation type="submission" date="2017-07" db="EMBL/GenBank/DDBJ databases">
        <title>Flavobacterium cyanobacteriorum sp. nov., isolated from cyanobacterial aggregates in a eutrophic lake.</title>
        <authorList>
            <person name="Cai H."/>
        </authorList>
    </citation>
    <scope>NUCLEOTIDE SEQUENCE [LARGE SCALE GENOMIC DNA]</scope>
    <source>
        <strain evidence="1 2">TH021</strain>
    </source>
</reference>
<gene>
    <name evidence="1" type="ORF">CHU92_09190</name>
</gene>
<dbReference type="RefSeq" id="WP_094414841.1">
    <property type="nucleotide sequence ID" value="NZ_NOXV01000266.1"/>
</dbReference>